<evidence type="ECO:0000313" key="1">
    <source>
        <dbReference type="EMBL" id="QQZ47246.1"/>
    </source>
</evidence>
<keyword evidence="1" id="KW-0614">Plasmid</keyword>
<dbReference type="EMBL" id="MW390529">
    <property type="protein sequence ID" value="QQZ47246.1"/>
    <property type="molecule type" value="Genomic_DNA"/>
</dbReference>
<sequence>MNKTKGCLIANFATVPVHQPDALHPEDVSIYAHSRLSFCHPILLHRF</sequence>
<accession>A0A7U1E1N9</accession>
<geneLocation type="plasmid" evidence="1">
    <name>pESBL3203-unknown IncI</name>
</geneLocation>
<dbReference type="AlphaFoldDB" id="A0A7U1E1N9"/>
<proteinExistence type="predicted"/>
<organism evidence="1">
    <name type="scientific">Escherichia coli</name>
    <dbReference type="NCBI Taxonomy" id="562"/>
    <lineage>
        <taxon>Bacteria</taxon>
        <taxon>Pseudomonadati</taxon>
        <taxon>Pseudomonadota</taxon>
        <taxon>Gammaproteobacteria</taxon>
        <taxon>Enterobacterales</taxon>
        <taxon>Enterobacteriaceae</taxon>
        <taxon>Escherichia</taxon>
    </lineage>
</organism>
<name>A0A7U1E1N9_ECOLX</name>
<reference evidence="1" key="1">
    <citation type="journal article" date="2021" name="Sci. Rep.">
        <title>Antibiotic resistance plasmid composition and architecture in Escherichia coli isolates from meat.</title>
        <authorList>
            <person name="Darphorn T.S."/>
            <person name="Bel K."/>
            <person name="Koenders-van Sint Anneland B.B."/>
            <person name="Brul S."/>
            <person name="Ter Kuile B.H."/>
        </authorList>
    </citation>
    <scope>NUCLEOTIDE SEQUENCE</scope>
    <source>
        <plasmid evidence="1">pESBL3203-unknown IncI</plasmid>
    </source>
</reference>
<protein>
    <submittedName>
        <fullName evidence="1">Uncharacterized protein</fullName>
    </submittedName>
</protein>